<feature type="region of interest" description="Disordered" evidence="1">
    <location>
        <begin position="110"/>
        <end position="130"/>
    </location>
</feature>
<sequence length="321" mass="34023">MAALPSYAVGTVSIANGATSVVGTGTVWSGVAARAGDILVVAGHITEIVDVVDGTHLTIPEWPWGSQSDASYVIIQKSPLRFAGGQAMADVSKLLALLNDAEPYYNVPADATEPDVSLGEDGQKARQRSTGKEWEKVDGAWVLTGIYANMSWVDGWDAEAFYGVRTVLTHLGKLWISKRENTGVEPGSSAADWAVFYPFPVQSSMTVVFDAGGSEIAAGSAIDIPVGVMSIIRRVRMRADGIGSLVLDIRRKAFADGVPGAGDSICGSAKPHLTNARDYVDATLTGWSPQLDDDDGLRLVVESCAGLTRLSVTLYTDRIFT</sequence>
<name>A0ABV6EZM7_9BRAD</name>
<comment type="caution">
    <text evidence="2">The sequence shown here is derived from an EMBL/GenBank/DDBJ whole genome shotgun (WGS) entry which is preliminary data.</text>
</comment>
<dbReference type="Proteomes" id="UP001589775">
    <property type="component" value="Unassembled WGS sequence"/>
</dbReference>
<proteinExistence type="predicted"/>
<dbReference type="EMBL" id="JBHLWM010000012">
    <property type="protein sequence ID" value="MFC0243688.1"/>
    <property type="molecule type" value="Genomic_DNA"/>
</dbReference>
<evidence type="ECO:0000256" key="1">
    <source>
        <dbReference type="SAM" id="MobiDB-lite"/>
    </source>
</evidence>
<reference evidence="2 3" key="1">
    <citation type="submission" date="2024-09" db="EMBL/GenBank/DDBJ databases">
        <authorList>
            <person name="Sun Q."/>
            <person name="Mori K."/>
        </authorList>
    </citation>
    <scope>NUCLEOTIDE SEQUENCE [LARGE SCALE GENOMIC DNA]</scope>
    <source>
        <strain evidence="2 3">KCTC 23279</strain>
    </source>
</reference>
<accession>A0ABV6EZM7</accession>
<organism evidence="2 3">
    <name type="scientific">Rhodopseudomonas telluris</name>
    <dbReference type="NCBI Taxonomy" id="644215"/>
    <lineage>
        <taxon>Bacteria</taxon>
        <taxon>Pseudomonadati</taxon>
        <taxon>Pseudomonadota</taxon>
        <taxon>Alphaproteobacteria</taxon>
        <taxon>Hyphomicrobiales</taxon>
        <taxon>Nitrobacteraceae</taxon>
        <taxon>Rhodopseudomonas</taxon>
    </lineage>
</organism>
<keyword evidence="3" id="KW-1185">Reference proteome</keyword>
<evidence type="ECO:0008006" key="4">
    <source>
        <dbReference type="Google" id="ProtNLM"/>
    </source>
</evidence>
<evidence type="ECO:0000313" key="3">
    <source>
        <dbReference type="Proteomes" id="UP001589775"/>
    </source>
</evidence>
<dbReference type="RefSeq" id="WP_378392916.1">
    <property type="nucleotide sequence ID" value="NZ_JBHLWM010000012.1"/>
</dbReference>
<evidence type="ECO:0000313" key="2">
    <source>
        <dbReference type="EMBL" id="MFC0243688.1"/>
    </source>
</evidence>
<protein>
    <recommendedName>
        <fullName evidence="4">Minor tail protein</fullName>
    </recommendedName>
</protein>
<gene>
    <name evidence="2" type="ORF">ACFFJ6_24610</name>
</gene>